<dbReference type="PANTHER" id="PTHR21043">
    <property type="entry name" value="IOJAP SUPERFAMILY ORTHOLOG"/>
    <property type="match status" value="1"/>
</dbReference>
<dbReference type="NCBIfam" id="TIGR00090">
    <property type="entry name" value="rsfS_iojap_ybeB"/>
    <property type="match status" value="1"/>
</dbReference>
<sequence length="118" mass="13482">MEESKKMAQIAIDALEDKKAENISILDISGISVLADYFIIANGNNRNQVQAMADSVEEALGRAGYEPKQIEGYQTANWILMDYKDVIVHVFGKEDRGFYDLERIWRDGKPVTREDLQR</sequence>
<proteinExistence type="inferred from homology"/>
<name>A0A9D1X6E3_9FIRM</name>
<comment type="subcellular location">
    <subcellularLocation>
        <location evidence="2">Cytoplasm</location>
    </subcellularLocation>
</comment>
<comment type="subunit">
    <text evidence="2">Interacts with ribosomal protein uL14 (rplN).</text>
</comment>
<evidence type="ECO:0000313" key="3">
    <source>
        <dbReference type="EMBL" id="HIX73351.1"/>
    </source>
</evidence>
<comment type="caution">
    <text evidence="3">The sequence shown here is derived from an EMBL/GenBank/DDBJ whole genome shotgun (WGS) entry which is preliminary data.</text>
</comment>
<reference evidence="3" key="1">
    <citation type="journal article" date="2021" name="PeerJ">
        <title>Extensive microbial diversity within the chicken gut microbiome revealed by metagenomics and culture.</title>
        <authorList>
            <person name="Gilroy R."/>
            <person name="Ravi A."/>
            <person name="Getino M."/>
            <person name="Pursley I."/>
            <person name="Horton D.L."/>
            <person name="Alikhan N.F."/>
            <person name="Baker D."/>
            <person name="Gharbi K."/>
            <person name="Hall N."/>
            <person name="Watson M."/>
            <person name="Adriaenssens E.M."/>
            <person name="Foster-Nyarko E."/>
            <person name="Jarju S."/>
            <person name="Secka A."/>
            <person name="Antonio M."/>
            <person name="Oren A."/>
            <person name="Chaudhuri R.R."/>
            <person name="La Ragione R."/>
            <person name="Hildebrand F."/>
            <person name="Pallen M.J."/>
        </authorList>
    </citation>
    <scope>NUCLEOTIDE SEQUENCE</scope>
    <source>
        <strain evidence="3">ChiSxjej3B15-1167</strain>
    </source>
</reference>
<organism evidence="3 4">
    <name type="scientific">Candidatus Anaerobutyricum stercoripullorum</name>
    <dbReference type="NCBI Taxonomy" id="2838456"/>
    <lineage>
        <taxon>Bacteria</taxon>
        <taxon>Bacillati</taxon>
        <taxon>Bacillota</taxon>
        <taxon>Clostridia</taxon>
        <taxon>Lachnospirales</taxon>
        <taxon>Lachnospiraceae</taxon>
        <taxon>Anaerobutyricum</taxon>
    </lineage>
</organism>
<dbReference type="GO" id="GO:0005737">
    <property type="term" value="C:cytoplasm"/>
    <property type="evidence" value="ECO:0007669"/>
    <property type="project" value="UniProtKB-SubCell"/>
</dbReference>
<comment type="similarity">
    <text evidence="1 2">Belongs to the Iojap/RsfS family.</text>
</comment>
<dbReference type="PANTHER" id="PTHR21043:SF0">
    <property type="entry name" value="MITOCHONDRIAL ASSEMBLY OF RIBOSOMAL LARGE SUBUNIT PROTEIN 1"/>
    <property type="match status" value="1"/>
</dbReference>
<gene>
    <name evidence="2 3" type="primary">rsfS</name>
    <name evidence="3" type="ORF">H9849_10050</name>
</gene>
<comment type="function">
    <text evidence="2">Functions as a ribosomal silencing factor. Interacts with ribosomal protein uL14 (rplN), blocking formation of intersubunit bridge B8. Prevents association of the 30S and 50S ribosomal subunits and the formation of functional ribosomes, thus repressing translation.</text>
</comment>
<dbReference type="GO" id="GO:0043023">
    <property type="term" value="F:ribosomal large subunit binding"/>
    <property type="evidence" value="ECO:0007669"/>
    <property type="project" value="TreeGrafter"/>
</dbReference>
<evidence type="ECO:0000256" key="1">
    <source>
        <dbReference type="ARBA" id="ARBA00010574"/>
    </source>
</evidence>
<dbReference type="SUPFAM" id="SSF81301">
    <property type="entry name" value="Nucleotidyltransferase"/>
    <property type="match status" value="1"/>
</dbReference>
<dbReference type="GO" id="GO:0042256">
    <property type="term" value="P:cytosolic ribosome assembly"/>
    <property type="evidence" value="ECO:0007669"/>
    <property type="project" value="UniProtKB-UniRule"/>
</dbReference>
<keyword evidence="2" id="KW-0678">Repressor</keyword>
<dbReference type="EMBL" id="DXEQ01000305">
    <property type="protein sequence ID" value="HIX73351.1"/>
    <property type="molecule type" value="Genomic_DNA"/>
</dbReference>
<dbReference type="InterPro" id="IPR043519">
    <property type="entry name" value="NT_sf"/>
</dbReference>
<dbReference type="Pfam" id="PF02410">
    <property type="entry name" value="RsfS"/>
    <property type="match status" value="1"/>
</dbReference>
<accession>A0A9D1X6E3</accession>
<dbReference type="GO" id="GO:0090071">
    <property type="term" value="P:negative regulation of ribosome biogenesis"/>
    <property type="evidence" value="ECO:0007669"/>
    <property type="project" value="UniProtKB-UniRule"/>
</dbReference>
<dbReference type="GO" id="GO:0017148">
    <property type="term" value="P:negative regulation of translation"/>
    <property type="evidence" value="ECO:0007669"/>
    <property type="project" value="UniProtKB-UniRule"/>
</dbReference>
<dbReference type="Proteomes" id="UP000886805">
    <property type="component" value="Unassembled WGS sequence"/>
</dbReference>
<evidence type="ECO:0000313" key="4">
    <source>
        <dbReference type="Proteomes" id="UP000886805"/>
    </source>
</evidence>
<protein>
    <recommendedName>
        <fullName evidence="2">Ribosomal silencing factor RsfS</fullName>
    </recommendedName>
</protein>
<dbReference type="HAMAP" id="MF_01477">
    <property type="entry name" value="Iojap_RsfS"/>
    <property type="match status" value="1"/>
</dbReference>
<dbReference type="InterPro" id="IPR004394">
    <property type="entry name" value="Iojap/RsfS/C7orf30"/>
</dbReference>
<keyword evidence="2" id="KW-0810">Translation regulation</keyword>
<evidence type="ECO:0000256" key="2">
    <source>
        <dbReference type="HAMAP-Rule" id="MF_01477"/>
    </source>
</evidence>
<keyword evidence="2" id="KW-0963">Cytoplasm</keyword>
<dbReference type="Gene3D" id="3.30.460.10">
    <property type="entry name" value="Beta Polymerase, domain 2"/>
    <property type="match status" value="1"/>
</dbReference>
<dbReference type="AlphaFoldDB" id="A0A9D1X6E3"/>
<reference evidence="3" key="2">
    <citation type="submission" date="2021-04" db="EMBL/GenBank/DDBJ databases">
        <authorList>
            <person name="Gilroy R."/>
        </authorList>
    </citation>
    <scope>NUCLEOTIDE SEQUENCE</scope>
    <source>
        <strain evidence="3">ChiSxjej3B15-1167</strain>
    </source>
</reference>